<dbReference type="Gene3D" id="3.40.50.1240">
    <property type="entry name" value="Phosphoglycerate mutase-like"/>
    <property type="match status" value="1"/>
</dbReference>
<dbReference type="GO" id="GO:0004331">
    <property type="term" value="F:fructose-2,6-bisphosphate 2-phosphatase activity"/>
    <property type="evidence" value="ECO:0007669"/>
    <property type="project" value="TreeGrafter"/>
</dbReference>
<dbReference type="PIRSF" id="PIRSF000709">
    <property type="entry name" value="6PFK_2-Ptase"/>
    <property type="match status" value="1"/>
</dbReference>
<dbReference type="PANTHER" id="PTHR10606:SF44">
    <property type="entry name" value="6-PHOSPHOFRUCTO 2-KINASE_FRUCTOSE 2,6-BISPHOSPHATASE LONG FORM"/>
    <property type="match status" value="1"/>
</dbReference>
<evidence type="ECO:0000256" key="2">
    <source>
        <dbReference type="ARBA" id="ARBA00022840"/>
    </source>
</evidence>
<dbReference type="Proteomes" id="UP000241890">
    <property type="component" value="Unassembled WGS sequence"/>
</dbReference>
<keyword evidence="7" id="KW-1185">Reference proteome</keyword>
<feature type="binding site" evidence="4">
    <location>
        <position position="329"/>
    </location>
    <ligand>
        <name>substrate</name>
    </ligand>
</feature>
<evidence type="ECO:0000256" key="4">
    <source>
        <dbReference type="PIRSR" id="PIRSR613078-2"/>
    </source>
</evidence>
<keyword evidence="1" id="KW-0547">Nucleotide-binding</keyword>
<name>A0A2R5GW11_9STRA</name>
<dbReference type="SUPFAM" id="SSF53254">
    <property type="entry name" value="Phosphoglycerate mutase-like"/>
    <property type="match status" value="1"/>
</dbReference>
<organism evidence="6 7">
    <name type="scientific">Hondaea fermentalgiana</name>
    <dbReference type="NCBI Taxonomy" id="2315210"/>
    <lineage>
        <taxon>Eukaryota</taxon>
        <taxon>Sar</taxon>
        <taxon>Stramenopiles</taxon>
        <taxon>Bigyra</taxon>
        <taxon>Labyrinthulomycetes</taxon>
        <taxon>Thraustochytrida</taxon>
        <taxon>Thraustochytriidae</taxon>
        <taxon>Hondaea</taxon>
    </lineage>
</organism>
<dbReference type="GO" id="GO:0003873">
    <property type="term" value="F:6-phosphofructo-2-kinase activity"/>
    <property type="evidence" value="ECO:0007669"/>
    <property type="project" value="InterPro"/>
</dbReference>
<dbReference type="InterPro" id="IPR029033">
    <property type="entry name" value="His_PPase_superfam"/>
</dbReference>
<dbReference type="InterPro" id="IPR013079">
    <property type="entry name" value="6Phosfructo_kin"/>
</dbReference>
<keyword evidence="6" id="KW-0418">Kinase</keyword>
<comment type="caution">
    <text evidence="6">The sequence shown here is derived from an EMBL/GenBank/DDBJ whole genome shotgun (WGS) entry which is preliminary data.</text>
</comment>
<dbReference type="SMART" id="SM00855">
    <property type="entry name" value="PGAM"/>
    <property type="match status" value="1"/>
</dbReference>
<evidence type="ECO:0000256" key="1">
    <source>
        <dbReference type="ARBA" id="ARBA00022741"/>
    </source>
</evidence>
<dbReference type="InterPro" id="IPR013078">
    <property type="entry name" value="His_Pase_superF_clade-1"/>
</dbReference>
<dbReference type="SUPFAM" id="SSF52540">
    <property type="entry name" value="P-loop containing nucleoside triphosphate hydrolases"/>
    <property type="match status" value="1"/>
</dbReference>
<dbReference type="InterPro" id="IPR001345">
    <property type="entry name" value="PG/BPGM_mutase_AS"/>
</dbReference>
<feature type="active site" description="Proton donor/acceptor" evidence="3">
    <location>
        <position position="359"/>
    </location>
</feature>
<dbReference type="PANTHER" id="PTHR10606">
    <property type="entry name" value="6-PHOSPHOFRUCTO-2-KINASE/FRUCTOSE-2,6-BISPHOSPHATASE"/>
    <property type="match status" value="1"/>
</dbReference>
<proteinExistence type="predicted"/>
<sequence length="487" mass="55709">MEVSNSTTSLVGYDHLVANVDNPEPQAEMPTLYNNGDKYVIALVGLPATGKTYLARRLSQYLQFFHGSDTKVFNVGNYRRKLVGAKSPHTFFDPSNEEFVKLRDQCAQEAMDDLIKWLEGSDFRSRVAIYDATNTTRQRRTWICDQLKTSLESVHKVIFVESVIRNEELVEGNVRETKLSMPDYEGMDPDEAVTDFMQRIEHYRSAYEPITEENSEDRSLSWIKMIDAGRSISMNHISGFLPGRIVQFLMNLHTTPRTIYLSRHGQSQYNVLGKIGGDSQLSESGEQYAKELAKFVHTEILGLDEDGNFKDPENRVVPHARLFTSSLRRTQLTARHIVHHKCDDGWIVMRPRICSSLSEIHAGAFDGFTYKEIEEKAPEEFKRRSDDKLGYRYPRGESYLDVIARLDPIIHEVERQRDPILIVGHQGILRIIYAYFVGDTRENAPFVSIPLNTVIKLTPRTYSCDVERFSLNKGHSASDGDHEPPSH</sequence>
<dbReference type="GO" id="GO:0005524">
    <property type="term" value="F:ATP binding"/>
    <property type="evidence" value="ECO:0007669"/>
    <property type="project" value="UniProtKB-KW"/>
</dbReference>
<dbReference type="GO" id="GO:0006000">
    <property type="term" value="P:fructose metabolic process"/>
    <property type="evidence" value="ECO:0007669"/>
    <property type="project" value="InterPro"/>
</dbReference>
<evidence type="ECO:0000256" key="3">
    <source>
        <dbReference type="PIRSR" id="PIRSR613078-1"/>
    </source>
</evidence>
<dbReference type="EMBL" id="BEYU01000255">
    <property type="protein sequence ID" value="GBG35017.1"/>
    <property type="molecule type" value="Genomic_DNA"/>
</dbReference>
<dbReference type="PRINTS" id="PR00991">
    <property type="entry name" value="6PFRUCTKNASE"/>
</dbReference>
<dbReference type="InterPro" id="IPR027417">
    <property type="entry name" value="P-loop_NTPase"/>
</dbReference>
<reference evidence="6 7" key="1">
    <citation type="submission" date="2017-12" db="EMBL/GenBank/DDBJ databases">
        <title>Sequencing, de novo assembly and annotation of complete genome of a new Thraustochytrid species, strain FCC1311.</title>
        <authorList>
            <person name="Sedici K."/>
            <person name="Godart F."/>
            <person name="Aiese Cigliano R."/>
            <person name="Sanseverino W."/>
            <person name="Barakat M."/>
            <person name="Ortet P."/>
            <person name="Marechal E."/>
            <person name="Cagnac O."/>
            <person name="Amato A."/>
        </authorList>
    </citation>
    <scope>NUCLEOTIDE SEQUENCE [LARGE SCALE GENOMIC DNA]</scope>
</reference>
<protein>
    <submittedName>
        <fullName evidence="6">6-phosphofructo-2-kinase/fructose-2,6-bisphosphatase</fullName>
    </submittedName>
</protein>
<evidence type="ECO:0000313" key="6">
    <source>
        <dbReference type="EMBL" id="GBG35017.1"/>
    </source>
</evidence>
<dbReference type="InterPro" id="IPR003094">
    <property type="entry name" value="6Pfruct_kin"/>
</dbReference>
<dbReference type="InParanoid" id="A0A2R5GW11"/>
<dbReference type="PROSITE" id="PS00175">
    <property type="entry name" value="PG_MUTASE"/>
    <property type="match status" value="1"/>
</dbReference>
<feature type="active site" description="Tele-phosphohistidine intermediate" evidence="3">
    <location>
        <position position="264"/>
    </location>
</feature>
<dbReference type="OrthoDB" id="267323at2759"/>
<dbReference type="CDD" id="cd07067">
    <property type="entry name" value="HP_PGM_like"/>
    <property type="match status" value="1"/>
</dbReference>
<gene>
    <name evidence="6" type="ORF">FCC1311_112402</name>
</gene>
<dbReference type="GO" id="GO:0006003">
    <property type="term" value="P:fructose 2,6-bisphosphate metabolic process"/>
    <property type="evidence" value="ECO:0007669"/>
    <property type="project" value="InterPro"/>
</dbReference>
<evidence type="ECO:0000313" key="7">
    <source>
        <dbReference type="Proteomes" id="UP000241890"/>
    </source>
</evidence>
<dbReference type="Pfam" id="PF01591">
    <property type="entry name" value="6PF2K"/>
    <property type="match status" value="1"/>
</dbReference>
<feature type="binding site" evidence="4">
    <location>
        <begin position="263"/>
        <end position="270"/>
    </location>
    <ligand>
        <name>substrate</name>
    </ligand>
</feature>
<accession>A0A2R5GW11</accession>
<dbReference type="FunFam" id="3.40.50.300:FF:000644">
    <property type="entry name" value="GpmB, Fructose-2,6-bisphosphatase"/>
    <property type="match status" value="1"/>
</dbReference>
<dbReference type="Pfam" id="PF00300">
    <property type="entry name" value="His_Phos_1"/>
    <property type="match status" value="1"/>
</dbReference>
<dbReference type="GO" id="GO:0005829">
    <property type="term" value="C:cytosol"/>
    <property type="evidence" value="ECO:0007669"/>
    <property type="project" value="TreeGrafter"/>
</dbReference>
<feature type="domain" description="6-phosphofructo-2-kinase" evidence="5">
    <location>
        <begin position="35"/>
        <end position="256"/>
    </location>
</feature>
<keyword evidence="2" id="KW-0067">ATP-binding</keyword>
<dbReference type="AlphaFoldDB" id="A0A2R5GW11"/>
<dbReference type="Gene3D" id="3.40.50.300">
    <property type="entry name" value="P-loop containing nucleotide triphosphate hydrolases"/>
    <property type="match status" value="1"/>
</dbReference>
<keyword evidence="6" id="KW-0808">Transferase</keyword>
<evidence type="ECO:0000259" key="5">
    <source>
        <dbReference type="Pfam" id="PF01591"/>
    </source>
</evidence>